<dbReference type="SMART" id="SM00567">
    <property type="entry name" value="EZ_HEAT"/>
    <property type="match status" value="3"/>
</dbReference>
<gene>
    <name evidence="1" type="ORF">AMJ83_04510</name>
</gene>
<dbReference type="STRING" id="1703779.AMJ83_04510"/>
<protein>
    <recommendedName>
        <fullName evidence="3">HEAT repeat domain-containing protein</fullName>
    </recommendedName>
</protein>
<dbReference type="EMBL" id="LJUJ01000007">
    <property type="protein sequence ID" value="KPK63942.1"/>
    <property type="molecule type" value="Genomic_DNA"/>
</dbReference>
<dbReference type="Gene3D" id="1.25.10.10">
    <property type="entry name" value="Leucine-rich Repeat Variant"/>
    <property type="match status" value="1"/>
</dbReference>
<dbReference type="InterPro" id="IPR011989">
    <property type="entry name" value="ARM-like"/>
</dbReference>
<dbReference type="Pfam" id="PF03130">
    <property type="entry name" value="HEAT_PBS"/>
    <property type="match status" value="1"/>
</dbReference>
<evidence type="ECO:0000313" key="2">
    <source>
        <dbReference type="Proteomes" id="UP000051373"/>
    </source>
</evidence>
<accession>A0A0S8FT85</accession>
<evidence type="ECO:0000313" key="1">
    <source>
        <dbReference type="EMBL" id="KPK63942.1"/>
    </source>
</evidence>
<dbReference type="AlphaFoldDB" id="A0A0S8FT85"/>
<proteinExistence type="predicted"/>
<comment type="caution">
    <text evidence="1">The sequence shown here is derived from an EMBL/GenBank/DDBJ whole genome shotgun (WGS) entry which is preliminary data.</text>
</comment>
<dbReference type="InterPro" id="IPR016024">
    <property type="entry name" value="ARM-type_fold"/>
</dbReference>
<name>A0A0S8FT85_UNCW3</name>
<organism evidence="1 2">
    <name type="scientific">candidate division WOR_3 bacterium SM23_42</name>
    <dbReference type="NCBI Taxonomy" id="1703779"/>
    <lineage>
        <taxon>Bacteria</taxon>
        <taxon>Bacteria division WOR-3</taxon>
    </lineage>
</organism>
<reference evidence="1 2" key="1">
    <citation type="journal article" date="2015" name="Microbiome">
        <title>Genomic resolution of linkages in carbon, nitrogen, and sulfur cycling among widespread estuary sediment bacteria.</title>
        <authorList>
            <person name="Baker B.J."/>
            <person name="Lazar C.S."/>
            <person name="Teske A.P."/>
            <person name="Dick G.J."/>
        </authorList>
    </citation>
    <scope>NUCLEOTIDE SEQUENCE [LARGE SCALE GENOMIC DNA]</scope>
    <source>
        <strain evidence="1">SM23_42</strain>
    </source>
</reference>
<sequence length="512" mass="59167">MKAEVDQIMQGLTKAFKALQMYGMNHSSFRSFYLPFCDKMTDFLKKRNELNLQIDKFKILHENHIVYEEREMDLSIAFKLFKDGIRSISFIGGLTSDELLLLLDVISQPSKDYDVALGLWECNFSHINFYVVEEEEVVDYRIPDAPVEYVDYDEKLKQLIMREKIDIDAVIIPDLKPEEVKHLMKSITDEEKATILPLVVKTLTDFLSTERSQEVIDGLIEILESCVNTKDFYNARRIAYKLRDYPEIKFIDRFENATTIMGFKDTLNVPQNELFNEFLAFIGFFGTKSIPYLVHLMPHTERADRLTALRQRIAYIAQDDPAPIIDFLKNEDTQLMINAIAIVGIMKASKAVEALEALIAHPDERVRLAVLESLGSLRQPDLVVKFMTDPSMDARIKALRILGMLKYPQVYPVLLDKIKHKSFLAFDSTEQREYFNYLTANADSNLVRILQNLLFKRKWFGRKKYRVIRRLAAMALEQIGSEESLQVLRTGAQKRNKDIQAACEIALKGKST</sequence>
<evidence type="ECO:0008006" key="3">
    <source>
        <dbReference type="Google" id="ProtNLM"/>
    </source>
</evidence>
<dbReference type="Pfam" id="PF13646">
    <property type="entry name" value="HEAT_2"/>
    <property type="match status" value="1"/>
</dbReference>
<dbReference type="Proteomes" id="UP000051373">
    <property type="component" value="Unassembled WGS sequence"/>
</dbReference>
<dbReference type="InterPro" id="IPR004155">
    <property type="entry name" value="PBS_lyase_HEAT"/>
</dbReference>
<dbReference type="SUPFAM" id="SSF48371">
    <property type="entry name" value="ARM repeat"/>
    <property type="match status" value="1"/>
</dbReference>